<gene>
    <name evidence="1" type="ORF">H8S75_16785</name>
</gene>
<dbReference type="InterPro" id="IPR006059">
    <property type="entry name" value="SBP"/>
</dbReference>
<name>A0ABR7H8V6_9FIRM</name>
<dbReference type="InterPro" id="IPR050490">
    <property type="entry name" value="Bact_solute-bd_prot1"/>
</dbReference>
<dbReference type="Gene3D" id="3.40.190.10">
    <property type="entry name" value="Periplasmic binding protein-like II"/>
    <property type="match status" value="2"/>
</dbReference>
<organism evidence="1 2">
    <name type="scientific">Hungatella hominis</name>
    <dbReference type="NCBI Taxonomy" id="2763050"/>
    <lineage>
        <taxon>Bacteria</taxon>
        <taxon>Bacillati</taxon>
        <taxon>Bacillota</taxon>
        <taxon>Clostridia</taxon>
        <taxon>Lachnospirales</taxon>
        <taxon>Lachnospiraceae</taxon>
        <taxon>Hungatella</taxon>
    </lineage>
</organism>
<comment type="caution">
    <text evidence="1">The sequence shown here is derived from an EMBL/GenBank/DDBJ whole genome shotgun (WGS) entry which is preliminary data.</text>
</comment>
<evidence type="ECO:0000313" key="2">
    <source>
        <dbReference type="Proteomes" id="UP000634672"/>
    </source>
</evidence>
<dbReference type="SUPFAM" id="SSF53850">
    <property type="entry name" value="Periplasmic binding protein-like II"/>
    <property type="match status" value="1"/>
</dbReference>
<evidence type="ECO:0000313" key="1">
    <source>
        <dbReference type="EMBL" id="MBC5709615.1"/>
    </source>
</evidence>
<proteinExistence type="predicted"/>
<accession>A0ABR7H8V6</accession>
<reference evidence="1 2" key="1">
    <citation type="submission" date="2020-08" db="EMBL/GenBank/DDBJ databases">
        <title>Genome public.</title>
        <authorList>
            <person name="Liu C."/>
            <person name="Sun Q."/>
        </authorList>
    </citation>
    <scope>NUCLEOTIDE SEQUENCE [LARGE SCALE GENOMIC DNA]</scope>
    <source>
        <strain evidence="1 2">NSJ-66</strain>
    </source>
</reference>
<keyword evidence="2" id="KW-1185">Reference proteome</keyword>
<dbReference type="Proteomes" id="UP000634672">
    <property type="component" value="Unassembled WGS sequence"/>
</dbReference>
<dbReference type="EMBL" id="JACOPB010000007">
    <property type="protein sequence ID" value="MBC5709615.1"/>
    <property type="molecule type" value="Genomic_DNA"/>
</dbReference>
<dbReference type="Pfam" id="PF01547">
    <property type="entry name" value="SBP_bac_1"/>
    <property type="match status" value="1"/>
</dbReference>
<sequence length="500" mass="56034">MQGRCFTFHNSSCGVKKVQGAKLFCACCFISSYCTIEHSKKLLKNFLKIRWRIAMKKKIALLLTMALGVSCLAGCGSHTAEKSTDQTSSAAGTAAASGKNKNVTLSFGTHQSGIPSCGVLQDLAGQFEEETGIKIDFQVSPDAQWRDLLKVKLDSGEAPDIFCVDADPLSLYSRVRPDETCVDLSGEEWVDRMADYAKECVSYDDKIYAIRFAEPKLNFYNYNKKIFADLGLEIPATYEAFKTVCQKIQDSGTIPIYEATQSAWHQCVPLYGSGPYFEKLEPGLYDALNKNEKDIKDVTMMKTILDQMKEFADLGYYGEDYLSNTVDAAKDEIGTGKAAMYLAAPGFALQVEEAYPEMKDQIGIFLMPFGDNDVLANNASSAAYFINKKSENVEYALEFFRFLARPENLQYRQDNNPEEMGLCWPEITPSYPDEFNKYIDSLERGTIMQVGVKYIDPQFMDTGKDIEAMYTGAMTSDQVMESISRRRAEQAELQKDPAWE</sequence>
<protein>
    <submittedName>
        <fullName evidence="1">Carbohydrate ABC transporter substrate-binding protein</fullName>
    </submittedName>
</protein>
<dbReference type="PANTHER" id="PTHR43649">
    <property type="entry name" value="ARABINOSE-BINDING PROTEIN-RELATED"/>
    <property type="match status" value="1"/>
</dbReference>